<keyword evidence="1" id="KW-0472">Membrane</keyword>
<accession>A0ABC8ZQX3</accession>
<feature type="transmembrane region" description="Helical" evidence="1">
    <location>
        <begin position="20"/>
        <end position="39"/>
    </location>
</feature>
<evidence type="ECO:0008006" key="4">
    <source>
        <dbReference type="Google" id="ProtNLM"/>
    </source>
</evidence>
<reference evidence="2 3" key="2">
    <citation type="submission" date="2024-10" db="EMBL/GenBank/DDBJ databases">
        <authorList>
            <person name="Ryan C."/>
        </authorList>
    </citation>
    <scope>NUCLEOTIDE SEQUENCE [LARGE SCALE GENOMIC DNA]</scope>
</reference>
<organism evidence="2 3">
    <name type="scientific">Urochloa decumbens</name>
    <dbReference type="NCBI Taxonomy" id="240449"/>
    <lineage>
        <taxon>Eukaryota</taxon>
        <taxon>Viridiplantae</taxon>
        <taxon>Streptophyta</taxon>
        <taxon>Embryophyta</taxon>
        <taxon>Tracheophyta</taxon>
        <taxon>Spermatophyta</taxon>
        <taxon>Magnoliopsida</taxon>
        <taxon>Liliopsida</taxon>
        <taxon>Poales</taxon>
        <taxon>Poaceae</taxon>
        <taxon>PACMAD clade</taxon>
        <taxon>Panicoideae</taxon>
        <taxon>Panicodae</taxon>
        <taxon>Paniceae</taxon>
        <taxon>Melinidinae</taxon>
        <taxon>Urochloa</taxon>
    </lineage>
</organism>
<keyword evidence="1" id="KW-1133">Transmembrane helix</keyword>
<dbReference type="PANTHER" id="PTHR33994">
    <property type="entry name" value="OS04G0515000 PROTEIN"/>
    <property type="match status" value="1"/>
</dbReference>
<keyword evidence="1" id="KW-0812">Transmembrane</keyword>
<dbReference type="PANTHER" id="PTHR33994:SF29">
    <property type="entry name" value="LATE EMBRYOGENESIS ABUNDANT PROTEIN LEA-2 SUBGROUP DOMAIN-CONTAINING PROTEIN"/>
    <property type="match status" value="1"/>
</dbReference>
<name>A0ABC8ZQX3_9POAL</name>
<dbReference type="AlphaFoldDB" id="A0ABC8ZQX3"/>
<gene>
    <name evidence="2" type="ORF">URODEC1_LOCUS46103</name>
</gene>
<protein>
    <recommendedName>
        <fullName evidence="4">Late embryogenesis abundant protein LEA-2 subgroup domain-containing protein</fullName>
    </recommendedName>
</protein>
<proteinExistence type="predicted"/>
<reference evidence="3" key="1">
    <citation type="submission" date="2024-06" db="EMBL/GenBank/DDBJ databases">
        <authorList>
            <person name="Ryan C."/>
        </authorList>
    </citation>
    <scope>NUCLEOTIDE SEQUENCE [LARGE SCALE GENOMIC DNA]</scope>
</reference>
<evidence type="ECO:0000313" key="2">
    <source>
        <dbReference type="EMBL" id="CAL4963285.1"/>
    </source>
</evidence>
<keyword evidence="3" id="KW-1185">Reference proteome</keyword>
<evidence type="ECO:0000313" key="3">
    <source>
        <dbReference type="Proteomes" id="UP001497457"/>
    </source>
</evidence>
<evidence type="ECO:0000256" key="1">
    <source>
        <dbReference type="SAM" id="Phobius"/>
    </source>
</evidence>
<sequence>MTKAAGLKDERNGGGDDENQFAWMLRWFVISLFTFYPFFELIMWAHPVHADPRFSVRVSGARGLDPTSGPVIHPGFNLTLRVDNDQDFTSCREDVTVTVFYGGTVVVGSADVPNFCVDKRSSAELSVPLSHADVVLTNELRRRMAVELRSGELELGVEMRLVFPKGLGPLPWGCIECHESRSRQSFQMCSVKPEHGYAPCQRLLLI</sequence>
<dbReference type="Proteomes" id="UP001497457">
    <property type="component" value="Chromosome 19rd"/>
</dbReference>
<dbReference type="EMBL" id="OZ075129">
    <property type="protein sequence ID" value="CAL4963285.1"/>
    <property type="molecule type" value="Genomic_DNA"/>
</dbReference>